<dbReference type="AlphaFoldDB" id="A0AAD7CX75"/>
<feature type="compositionally biased region" description="Gly residues" evidence="1">
    <location>
        <begin position="18"/>
        <end position="35"/>
    </location>
</feature>
<evidence type="ECO:0000313" key="3">
    <source>
        <dbReference type="Proteomes" id="UP001221757"/>
    </source>
</evidence>
<evidence type="ECO:0000313" key="2">
    <source>
        <dbReference type="EMBL" id="KAJ7668167.1"/>
    </source>
</evidence>
<comment type="caution">
    <text evidence="2">The sequence shown here is derived from an EMBL/GenBank/DDBJ whole genome shotgun (WGS) entry which is preliminary data.</text>
</comment>
<accession>A0AAD7CX75</accession>
<sequence>MFIPLLSASSDLSRRKGGGSGHSSSKGGGKGGGSKGSPSTESGSIDKGTLSIPGNSGRRIPIQRTPISSGGSALSLTRYDIGGGKTKAIPSGQLFAGRKEGARMPLRTSGGAYGSGYPGIYTRGVDDRDFPFYFWPVAWGPGLGYGPSAGYMHTDEYGQPDNITRPGGAMSSATFESNSTGSTFHLVADNATATQLMGYIAANCSTFMAPSNNTLPMPFPVGAVGPEQVVQYFRASSVALSLDGYNNSAVFQPENSTADTALPSDLDVALLDCLNTTIGLGVPLIDGASGLSFPSPSMVALVLLLLHTLL</sequence>
<dbReference type="Proteomes" id="UP001221757">
    <property type="component" value="Unassembled WGS sequence"/>
</dbReference>
<organism evidence="2 3">
    <name type="scientific">Mycena rosella</name>
    <name type="common">Pink bonnet</name>
    <name type="synonym">Agaricus rosellus</name>
    <dbReference type="NCBI Taxonomy" id="1033263"/>
    <lineage>
        <taxon>Eukaryota</taxon>
        <taxon>Fungi</taxon>
        <taxon>Dikarya</taxon>
        <taxon>Basidiomycota</taxon>
        <taxon>Agaricomycotina</taxon>
        <taxon>Agaricomycetes</taxon>
        <taxon>Agaricomycetidae</taxon>
        <taxon>Agaricales</taxon>
        <taxon>Marasmiineae</taxon>
        <taxon>Mycenaceae</taxon>
        <taxon>Mycena</taxon>
    </lineage>
</organism>
<gene>
    <name evidence="2" type="ORF">B0H17DRAFT_950011</name>
</gene>
<name>A0AAD7CX75_MYCRO</name>
<reference evidence="2" key="1">
    <citation type="submission" date="2023-03" db="EMBL/GenBank/DDBJ databases">
        <title>Massive genome expansion in bonnet fungi (Mycena s.s.) driven by repeated elements and novel gene families across ecological guilds.</title>
        <authorList>
            <consortium name="Lawrence Berkeley National Laboratory"/>
            <person name="Harder C.B."/>
            <person name="Miyauchi S."/>
            <person name="Viragh M."/>
            <person name="Kuo A."/>
            <person name="Thoen E."/>
            <person name="Andreopoulos B."/>
            <person name="Lu D."/>
            <person name="Skrede I."/>
            <person name="Drula E."/>
            <person name="Henrissat B."/>
            <person name="Morin E."/>
            <person name="Kohler A."/>
            <person name="Barry K."/>
            <person name="LaButti K."/>
            <person name="Morin E."/>
            <person name="Salamov A."/>
            <person name="Lipzen A."/>
            <person name="Mereny Z."/>
            <person name="Hegedus B."/>
            <person name="Baldrian P."/>
            <person name="Stursova M."/>
            <person name="Weitz H."/>
            <person name="Taylor A."/>
            <person name="Grigoriev I.V."/>
            <person name="Nagy L.G."/>
            <person name="Martin F."/>
            <person name="Kauserud H."/>
        </authorList>
    </citation>
    <scope>NUCLEOTIDE SEQUENCE</scope>
    <source>
        <strain evidence="2">CBHHK067</strain>
    </source>
</reference>
<feature type="region of interest" description="Disordered" evidence="1">
    <location>
        <begin position="1"/>
        <end position="69"/>
    </location>
</feature>
<keyword evidence="3" id="KW-1185">Reference proteome</keyword>
<protein>
    <submittedName>
        <fullName evidence="2">Uncharacterized protein</fullName>
    </submittedName>
</protein>
<dbReference type="EMBL" id="JARKIE010000196">
    <property type="protein sequence ID" value="KAJ7668167.1"/>
    <property type="molecule type" value="Genomic_DNA"/>
</dbReference>
<proteinExistence type="predicted"/>
<evidence type="ECO:0000256" key="1">
    <source>
        <dbReference type="SAM" id="MobiDB-lite"/>
    </source>
</evidence>